<dbReference type="Proteomes" id="UP001165082">
    <property type="component" value="Unassembled WGS sequence"/>
</dbReference>
<dbReference type="EMBL" id="BRXZ01001756">
    <property type="protein sequence ID" value="GMH46240.1"/>
    <property type="molecule type" value="Genomic_DNA"/>
</dbReference>
<protein>
    <recommendedName>
        <fullName evidence="7">Ankyrin repeat protein</fullName>
    </recommendedName>
</protein>
<keyword evidence="1" id="KW-0677">Repeat</keyword>
<evidence type="ECO:0008006" key="7">
    <source>
        <dbReference type="Google" id="ProtNLM"/>
    </source>
</evidence>
<evidence type="ECO:0000256" key="3">
    <source>
        <dbReference type="PROSITE-ProRule" id="PRU00023"/>
    </source>
</evidence>
<dbReference type="Pfam" id="PF00023">
    <property type="entry name" value="Ank"/>
    <property type="match status" value="1"/>
</dbReference>
<comment type="caution">
    <text evidence="5">The sequence shown here is derived from an EMBL/GenBank/DDBJ whole genome shotgun (WGS) entry which is preliminary data.</text>
</comment>
<sequence length="657" mass="71281">MNVNPKSTTLKSFSRYNTSDNSPANGNMHPTSALYFTDYSLRTCLHVAATYTPPSGNIYSDPSKTVSTLVNAGADVDARDYNDRTPLHYAAASLNPSAASVLVKSYASTLSVERNGRTPLHLAFFRGGTSSALSDLSRLSATASVLLLACPKVAYLRDVYDMTPIGYACASGNTMLIEQAFKAAPVQQGDDKLAKQCLLCAVRSGNARAVRMVCREIIGKTGEGRQGKLEGYFSQLLKTSVMLGLVKISSILLEYSADPNTLLPPASTLWDESPSPPKVPTNPQTPLHVATLNNDPILISLLLSHSADPFSQTFAPPLPILTTFAATRHSHISNSFKSQMYLPKLSPISLACVTNKNEAAKAFLQHPNFSFSTLTRLIPTLEMSPMVAAVVGNHGTENRNLLLLSYFSDYVPIGKLATMANTPDKGENVPLLVAANAASLEVVELLMDKLQSKPNILKKEQSEAAERQAKELDELVAEQMSLTEVTEESKVAINHKGTQEELAQSMDLNRALKFSIDEPWKAASVLLEEQDPDKKRRGGKTPSVKNLQEFSTLKKPTNVRLSKLALCLCHILKGGNIGSTDPNTYDPKTDVNPPSYWSTFQRSARNLKIGSKMLACKETSFPASTITKISSLLPSPSTPAANDKYTLAAEALTLWIR</sequence>
<evidence type="ECO:0000256" key="1">
    <source>
        <dbReference type="ARBA" id="ARBA00022737"/>
    </source>
</evidence>
<keyword evidence="2 3" id="KW-0040">ANK repeat</keyword>
<feature type="region of interest" description="Disordered" evidence="4">
    <location>
        <begin position="1"/>
        <end position="27"/>
    </location>
</feature>
<name>A0A9W6Z9V0_9STRA</name>
<evidence type="ECO:0000256" key="4">
    <source>
        <dbReference type="SAM" id="MobiDB-lite"/>
    </source>
</evidence>
<dbReference type="OrthoDB" id="59416at2759"/>
<feature type="repeat" description="ANK" evidence="3">
    <location>
        <begin position="282"/>
        <end position="308"/>
    </location>
</feature>
<gene>
    <name evidence="5" type="ORF">TrRE_jg2950</name>
</gene>
<evidence type="ECO:0000256" key="2">
    <source>
        <dbReference type="ARBA" id="ARBA00023043"/>
    </source>
</evidence>
<dbReference type="InterPro" id="IPR036770">
    <property type="entry name" value="Ankyrin_rpt-contain_sf"/>
</dbReference>
<dbReference type="InterPro" id="IPR002110">
    <property type="entry name" value="Ankyrin_rpt"/>
</dbReference>
<dbReference type="PANTHER" id="PTHR24198">
    <property type="entry name" value="ANKYRIN REPEAT AND PROTEIN KINASE DOMAIN-CONTAINING PROTEIN"/>
    <property type="match status" value="1"/>
</dbReference>
<proteinExistence type="predicted"/>
<reference evidence="5" key="1">
    <citation type="submission" date="2022-07" db="EMBL/GenBank/DDBJ databases">
        <title>Genome analysis of Parmales, a sister group of diatoms, reveals the evolutionary specialization of diatoms from phago-mixotrophs to photoautotrophs.</title>
        <authorList>
            <person name="Ban H."/>
            <person name="Sato S."/>
            <person name="Yoshikawa S."/>
            <person name="Kazumasa Y."/>
            <person name="Nakamura Y."/>
            <person name="Ichinomiya M."/>
            <person name="Saitoh K."/>
            <person name="Sato N."/>
            <person name="Blanc-Mathieu R."/>
            <person name="Endo H."/>
            <person name="Kuwata A."/>
            <person name="Ogata H."/>
        </authorList>
    </citation>
    <scope>NUCLEOTIDE SEQUENCE</scope>
</reference>
<feature type="region of interest" description="Disordered" evidence="4">
    <location>
        <begin position="527"/>
        <end position="549"/>
    </location>
</feature>
<evidence type="ECO:0000313" key="6">
    <source>
        <dbReference type="Proteomes" id="UP001165082"/>
    </source>
</evidence>
<dbReference type="SMART" id="SM00248">
    <property type="entry name" value="ANK"/>
    <property type="match status" value="8"/>
</dbReference>
<dbReference type="Gene3D" id="1.25.40.20">
    <property type="entry name" value="Ankyrin repeat-containing domain"/>
    <property type="match status" value="2"/>
</dbReference>
<evidence type="ECO:0000313" key="5">
    <source>
        <dbReference type="EMBL" id="GMH46240.1"/>
    </source>
</evidence>
<dbReference type="Pfam" id="PF12796">
    <property type="entry name" value="Ank_2"/>
    <property type="match status" value="1"/>
</dbReference>
<dbReference type="PROSITE" id="PS50297">
    <property type="entry name" value="ANK_REP_REGION"/>
    <property type="match status" value="1"/>
</dbReference>
<dbReference type="PROSITE" id="PS50088">
    <property type="entry name" value="ANK_REPEAT"/>
    <property type="match status" value="1"/>
</dbReference>
<dbReference type="SUPFAM" id="SSF48403">
    <property type="entry name" value="Ankyrin repeat"/>
    <property type="match status" value="2"/>
</dbReference>
<keyword evidence="6" id="KW-1185">Reference proteome</keyword>
<accession>A0A9W6Z9V0</accession>
<dbReference type="AlphaFoldDB" id="A0A9W6Z9V0"/>
<dbReference type="PANTHER" id="PTHR24198:SF165">
    <property type="entry name" value="ANKYRIN REPEAT-CONTAINING PROTEIN-RELATED"/>
    <property type="match status" value="1"/>
</dbReference>
<organism evidence="5 6">
    <name type="scientific">Triparma retinervis</name>
    <dbReference type="NCBI Taxonomy" id="2557542"/>
    <lineage>
        <taxon>Eukaryota</taxon>
        <taxon>Sar</taxon>
        <taxon>Stramenopiles</taxon>
        <taxon>Ochrophyta</taxon>
        <taxon>Bolidophyceae</taxon>
        <taxon>Parmales</taxon>
        <taxon>Triparmaceae</taxon>
        <taxon>Triparma</taxon>
    </lineage>
</organism>